<dbReference type="EMBL" id="RCYZ01000007">
    <property type="protein sequence ID" value="TPG63579.1"/>
    <property type="molecule type" value="Genomic_DNA"/>
</dbReference>
<keyword evidence="2" id="KW-1185">Reference proteome</keyword>
<protein>
    <submittedName>
        <fullName evidence="1">Uncharacterized protein</fullName>
    </submittedName>
</protein>
<accession>A0A502GN51</accession>
<evidence type="ECO:0000313" key="1">
    <source>
        <dbReference type="EMBL" id="TPG63579.1"/>
    </source>
</evidence>
<dbReference type="AlphaFoldDB" id="A0A502GN51"/>
<dbReference type="Proteomes" id="UP000317646">
    <property type="component" value="Unassembled WGS sequence"/>
</dbReference>
<reference evidence="1 2" key="1">
    <citation type="journal article" date="2019" name="Environ. Microbiol.">
        <title>Species interactions and distinct microbial communities in high Arctic permafrost affected cryosols are associated with the CH4 and CO2 gas fluxes.</title>
        <authorList>
            <person name="Altshuler I."/>
            <person name="Hamel J."/>
            <person name="Turney S."/>
            <person name="Magnuson E."/>
            <person name="Levesque R."/>
            <person name="Greer C."/>
            <person name="Whyte L.G."/>
        </authorList>
    </citation>
    <scope>NUCLEOTIDE SEQUENCE [LARGE SCALE GENOMIC DNA]</scope>
    <source>
        <strain evidence="1 2">S9.2P</strain>
    </source>
</reference>
<evidence type="ECO:0000313" key="2">
    <source>
        <dbReference type="Proteomes" id="UP000317646"/>
    </source>
</evidence>
<name>A0A502GN51_9BACT</name>
<organism evidence="1 2">
    <name type="scientific">Hymenobacter nivis</name>
    <dbReference type="NCBI Taxonomy" id="1850093"/>
    <lineage>
        <taxon>Bacteria</taxon>
        <taxon>Pseudomonadati</taxon>
        <taxon>Bacteroidota</taxon>
        <taxon>Cytophagia</taxon>
        <taxon>Cytophagales</taxon>
        <taxon>Hymenobacteraceae</taxon>
        <taxon>Hymenobacter</taxon>
    </lineage>
</organism>
<sequence>MGVLALLAGLLLSAACRRGVGTVGPPPTRWAPDSASVVVAAGPEYAAGPLWRALWGGHHRALWATPVTAPVLRLGPTGPGGLRPLRAGGSYQTRSLRLRTADGREFVLRSVDKDARPALPAGWVRRLLGPLMRDQTSAGHPYGAYVAARLAQSAGVLHTNPRLVYLPDDPALGPFRAAYGRALYLLEERPAGDQRHAPTLGASARVVGSAEMLAEVGQRPVSPATARAFLRARLLDLWLGDWSRRPDQWRWAAEPAAGAGPEFRPIPRDRDQAFFQMDDGLYPWLIGQCRARYQSFGPRLTAAAVAGLAITARPLDTLLLRGLPATAFQQEAALLRQRLTDAALDSALQAGPPETCAAMAAALGPALRARRAQLPAVAGWFYEAVNKGK</sequence>
<gene>
    <name evidence="1" type="ORF">EAH73_16095</name>
</gene>
<comment type="caution">
    <text evidence="1">The sequence shown here is derived from an EMBL/GenBank/DDBJ whole genome shotgun (WGS) entry which is preliminary data.</text>
</comment>
<proteinExistence type="predicted"/>